<dbReference type="PANTHER" id="PTHR47384:SF2">
    <property type="entry name" value="E3 UBIQUITIN-PROTEIN LIGASE CCNB1IP1 HOMOLOG"/>
    <property type="match status" value="1"/>
</dbReference>
<dbReference type="Proteomes" id="UP000235145">
    <property type="component" value="Unassembled WGS sequence"/>
</dbReference>
<name>A0A9R1XKA2_LACSA</name>
<accession>A0A9R1XKA2</accession>
<dbReference type="PANTHER" id="PTHR47384">
    <property type="entry name" value="E3 UBIQUITIN-PROTEIN LIGASE CCNB1IP1 HOMOLOG"/>
    <property type="match status" value="1"/>
</dbReference>
<feature type="region of interest" description="Disordered" evidence="1">
    <location>
        <begin position="25"/>
        <end position="94"/>
    </location>
</feature>
<proteinExistence type="predicted"/>
<sequence length="178" mass="18994">MKVKRCPLIAQEIQNLTKDKQELQGKFSKKSMSMSRLNGPPFNLQTTSFSRGGDSDLFASPANMMDDRDPKRRGTTRQSNSNFGSPFDIPNSPLVKHSVIPVENRRTITRQMFGGGDGGGGGGGGGDGGGGSRAGNSSNIEKYDILTNEKDSTLLYPTSIVYIMSHPQTGAAETYGGG</sequence>
<dbReference type="AlphaFoldDB" id="A0A9R1XKA2"/>
<dbReference type="InterPro" id="IPR055328">
    <property type="entry name" value="HEI10-like"/>
</dbReference>
<reference evidence="2 3" key="1">
    <citation type="journal article" date="2017" name="Nat. Commun.">
        <title>Genome assembly with in vitro proximity ligation data and whole-genome triplication in lettuce.</title>
        <authorList>
            <person name="Reyes-Chin-Wo S."/>
            <person name="Wang Z."/>
            <person name="Yang X."/>
            <person name="Kozik A."/>
            <person name="Arikit S."/>
            <person name="Song C."/>
            <person name="Xia L."/>
            <person name="Froenicke L."/>
            <person name="Lavelle D.O."/>
            <person name="Truco M.J."/>
            <person name="Xia R."/>
            <person name="Zhu S."/>
            <person name="Xu C."/>
            <person name="Xu H."/>
            <person name="Xu X."/>
            <person name="Cox K."/>
            <person name="Korf I."/>
            <person name="Meyers B.C."/>
            <person name="Michelmore R.W."/>
        </authorList>
    </citation>
    <scope>NUCLEOTIDE SEQUENCE [LARGE SCALE GENOMIC DNA]</scope>
    <source>
        <strain evidence="3">cv. Salinas</strain>
        <tissue evidence="2">Seedlings</tissue>
    </source>
</reference>
<comment type="caution">
    <text evidence="2">The sequence shown here is derived from an EMBL/GenBank/DDBJ whole genome shotgun (WGS) entry which is preliminary data.</text>
</comment>
<evidence type="ECO:0000256" key="1">
    <source>
        <dbReference type="SAM" id="MobiDB-lite"/>
    </source>
</evidence>
<organism evidence="2 3">
    <name type="scientific">Lactuca sativa</name>
    <name type="common">Garden lettuce</name>
    <dbReference type="NCBI Taxonomy" id="4236"/>
    <lineage>
        <taxon>Eukaryota</taxon>
        <taxon>Viridiplantae</taxon>
        <taxon>Streptophyta</taxon>
        <taxon>Embryophyta</taxon>
        <taxon>Tracheophyta</taxon>
        <taxon>Spermatophyta</taxon>
        <taxon>Magnoliopsida</taxon>
        <taxon>eudicotyledons</taxon>
        <taxon>Gunneridae</taxon>
        <taxon>Pentapetalae</taxon>
        <taxon>asterids</taxon>
        <taxon>campanulids</taxon>
        <taxon>Asterales</taxon>
        <taxon>Asteraceae</taxon>
        <taxon>Cichorioideae</taxon>
        <taxon>Cichorieae</taxon>
        <taxon>Lactucinae</taxon>
        <taxon>Lactuca</taxon>
    </lineage>
</organism>
<feature type="region of interest" description="Disordered" evidence="1">
    <location>
        <begin position="111"/>
        <end position="136"/>
    </location>
</feature>
<gene>
    <name evidence="2" type="ORF">LSAT_V11C300128680</name>
</gene>
<feature type="compositionally biased region" description="Gly residues" evidence="1">
    <location>
        <begin position="113"/>
        <end position="133"/>
    </location>
</feature>
<evidence type="ECO:0000313" key="3">
    <source>
        <dbReference type="Proteomes" id="UP000235145"/>
    </source>
</evidence>
<dbReference type="EMBL" id="NBSK02000003">
    <property type="protein sequence ID" value="KAJ0215934.1"/>
    <property type="molecule type" value="Genomic_DNA"/>
</dbReference>
<keyword evidence="3" id="KW-1185">Reference proteome</keyword>
<protein>
    <submittedName>
        <fullName evidence="2">Uncharacterized protein</fullName>
    </submittedName>
</protein>
<evidence type="ECO:0000313" key="2">
    <source>
        <dbReference type="EMBL" id="KAJ0215934.1"/>
    </source>
</evidence>